<feature type="compositionally biased region" description="Low complexity" evidence="8">
    <location>
        <begin position="1936"/>
        <end position="1955"/>
    </location>
</feature>
<dbReference type="PANTHER" id="PTHR48016">
    <property type="entry name" value="MAP KINASE KINASE KINASE SSK2-RELATED-RELATED"/>
    <property type="match status" value="1"/>
</dbReference>
<dbReference type="PROSITE" id="PS00108">
    <property type="entry name" value="PROTEIN_KINASE_ST"/>
    <property type="match status" value="1"/>
</dbReference>
<dbReference type="EC" id="2.7.11.25" evidence="10"/>
<dbReference type="EMBL" id="JANBQF010000201">
    <property type="protein sequence ID" value="KAJ2003715.1"/>
    <property type="molecule type" value="Genomic_DNA"/>
</dbReference>
<dbReference type="OrthoDB" id="1043025at2759"/>
<dbReference type="Pfam" id="PF00069">
    <property type="entry name" value="Pkinase"/>
    <property type="match status" value="2"/>
</dbReference>
<dbReference type="PROSITE" id="PS00107">
    <property type="entry name" value="PROTEIN_KINASE_ATP"/>
    <property type="match status" value="1"/>
</dbReference>
<evidence type="ECO:0000256" key="1">
    <source>
        <dbReference type="ARBA" id="ARBA00006529"/>
    </source>
</evidence>
<feature type="region of interest" description="Disordered" evidence="8">
    <location>
        <begin position="1904"/>
        <end position="1923"/>
    </location>
</feature>
<dbReference type="PANTHER" id="PTHR48016:SF32">
    <property type="entry name" value="MITOGEN-ACTIVATED PROTEIN KINASE KINASE KINASE 4"/>
    <property type="match status" value="1"/>
</dbReference>
<dbReference type="GO" id="GO:0005524">
    <property type="term" value="F:ATP binding"/>
    <property type="evidence" value="ECO:0007669"/>
    <property type="project" value="UniProtKB-UniRule"/>
</dbReference>
<feature type="region of interest" description="Disordered" evidence="8">
    <location>
        <begin position="2099"/>
        <end position="2138"/>
    </location>
</feature>
<feature type="region of interest" description="Disordered" evidence="8">
    <location>
        <begin position="118"/>
        <end position="137"/>
    </location>
</feature>
<dbReference type="InterPro" id="IPR011009">
    <property type="entry name" value="Kinase-like_dom_sf"/>
</dbReference>
<accession>A0A9W8EJ23</accession>
<dbReference type="InterPro" id="IPR017441">
    <property type="entry name" value="Protein_kinase_ATP_BS"/>
</dbReference>
<comment type="caution">
    <text evidence="10">The sequence shown here is derived from an EMBL/GenBank/DDBJ whole genome shotgun (WGS) entry which is preliminary data.</text>
</comment>
<evidence type="ECO:0000313" key="10">
    <source>
        <dbReference type="EMBL" id="KAJ2003715.1"/>
    </source>
</evidence>
<keyword evidence="6 7" id="KW-0067">ATP-binding</keyword>
<feature type="compositionally biased region" description="Basic and acidic residues" evidence="8">
    <location>
        <begin position="184"/>
        <end position="204"/>
    </location>
</feature>
<feature type="domain" description="Protein kinase" evidence="9">
    <location>
        <begin position="1253"/>
        <end position="1585"/>
    </location>
</feature>
<feature type="compositionally biased region" description="Polar residues" evidence="8">
    <location>
        <begin position="2099"/>
        <end position="2113"/>
    </location>
</feature>
<feature type="region of interest" description="Disordered" evidence="8">
    <location>
        <begin position="927"/>
        <end position="968"/>
    </location>
</feature>
<evidence type="ECO:0000313" key="11">
    <source>
        <dbReference type="Proteomes" id="UP001150907"/>
    </source>
</evidence>
<evidence type="ECO:0000256" key="6">
    <source>
        <dbReference type="ARBA" id="ARBA00022840"/>
    </source>
</evidence>
<protein>
    <submittedName>
        <fullName evidence="10">Suppressor of Sensor Kinase (SLN1)</fullName>
        <ecNumber evidence="10">2.7.11.25</ecNumber>
    </submittedName>
</protein>
<evidence type="ECO:0000259" key="9">
    <source>
        <dbReference type="PROSITE" id="PS50011"/>
    </source>
</evidence>
<evidence type="ECO:0000256" key="7">
    <source>
        <dbReference type="PROSITE-ProRule" id="PRU10141"/>
    </source>
</evidence>
<evidence type="ECO:0000256" key="2">
    <source>
        <dbReference type="ARBA" id="ARBA00022527"/>
    </source>
</evidence>
<feature type="region of interest" description="Disordered" evidence="8">
    <location>
        <begin position="1470"/>
        <end position="1490"/>
    </location>
</feature>
<feature type="binding site" evidence="7">
    <location>
        <position position="1282"/>
    </location>
    <ligand>
        <name>ATP</name>
        <dbReference type="ChEBI" id="CHEBI:30616"/>
    </ligand>
</feature>
<dbReference type="Gene3D" id="3.30.200.20">
    <property type="entry name" value="Phosphorylase Kinase, domain 1"/>
    <property type="match status" value="1"/>
</dbReference>
<name>A0A9W8EJ23_9FUNG</name>
<gene>
    <name evidence="10" type="primary">SSK2</name>
    <name evidence="10" type="ORF">H4R26_002921</name>
</gene>
<evidence type="ECO:0000256" key="5">
    <source>
        <dbReference type="ARBA" id="ARBA00022777"/>
    </source>
</evidence>
<evidence type="ECO:0000256" key="8">
    <source>
        <dbReference type="SAM" id="MobiDB-lite"/>
    </source>
</evidence>
<dbReference type="SUPFAM" id="SSF56112">
    <property type="entry name" value="Protein kinase-like (PK-like)"/>
    <property type="match status" value="1"/>
</dbReference>
<sequence length="2138" mass="232024">MVAECELRSAAPITFPNSRFYLFGYLESDLQAQAALVAALDAAGASSSTTASAGAADAFAYDYLVVSDQCSSEVRAAALDFGRPVLCESAVLEQLDEMLDSSEIVDNLSDSDALASDARQEGIRPRPAARHHSIHRMQLSSGSAAATATTALAALVADSEVLQYPAAPIQPGLSQTKAPPARGRQHDGRSSDSSDSHHNTRTDAEVSELDIEEYHERAEWQKMLKAALTGEVVDSEKKRLNTQADGSLFNLTDNEYAEHLSDLLQSRDYRQLFRRIHVELWLECRAAIRGRTPLQERQTLESLRAIHTDTTLRAVTDFSADRIDAPAAVDFSMMCLAQLQKLLRRVDYVEGMYPTLHALAEAKPMYASQAFQEKLAAITSWTNISVRLGLLHTMIQRWTGSRELNLYSTASLGLYASTTAGIGTGQGASSSDITASTTGVAIQQAHSLSQKRPSSHTPFVERLLKESGMKMIFEQKILTELEQVVQSARRDLIENSVQLTEMSLPVTSGHMQELLRFPPRLLQTCLLIRLQSAENLTSPTMAQVDQLLDDIRDSLSVACRVKRSFNALTAPTNGWNPGVQLDPEYDRTLHSCLQTYFRLLHRKLSISGEIGGVKVFEVLENQWPFLLSVVRDIEGGQHELALRYCQQARFLVQLWTRVLARLLKGPPVYDSMSARELGKWFNQAMQSIRSPILRGQRLMRTIQNAVANSTDYVFDDPFPLLAQLVDSKHVLIYTSGEWESHGVYIIGSQALLQKPQLARELLTSCVVDEVLARDQYRDCYLLVIRTDAEFNWTGTSVMPRGGVIRYQALELNPGQMRLISPGVERLERHRQWLERINIAAELQSWETATAVTDEIIDNWVRSRRAGGHMSSHSSNTSDRRSSKRSEAMSDFCYGGEDLEDLDGARRGDYAALRPSLELYDRQLARINTPSQPRPGGAQGVGTATAADASSDADVVGEDDPAEAPPAPARVRELIRAHDPLVQREWSLLKYGITRLMDALTQVPDMQRTLHLGFHERKHHEGFRGARHHAAGEAAEALPDIACRGENCELLEHVQECFSFVSNTAARAARLLDLRAERYVRLALLHMCVGWCGFITEDCMANEKRTFRWAVQALEYTMRASKHNTVQVLPPTEWRLIKSQVAGCLTLMISHFDILGARNEESLSKETQKGRGEQALRLTDDPNSLLSLDGIGANYRTHLMQRQRVLHSQQVDVCRDEYLHDNDRIGRVLEVTARPGDQTLRLLASSSSNITIRWQIGHPIGRGAFGSVYNGYNIDTGEIMAVKEIRFPNRPVERAAAGAGGLAGANNGGGGGADKGRDHPGHKIVREMEVMSMLQHPNIVTYYGIEVHREKVYLFMENCTRGSLAQFVRDQGRLDEETAKVFTVQMLRGLEYLHASGICHRDIKCDNTLLDDSMNIKLVDFGAAKVLDRQSLAGTRRTRVGKDNGVSLTGTPMYMAPEVILGGSMANSANSAAPGVATSATNPSAAASAGTTIPAPAAPNLPRPAKLGAQDIWSLGCCVVEMVTGKPPWAHLDNEWAIMYQVVSGDPPLPDPSDISPDGMRFIKRCFARQPADRPQATELLKDEWLASTLRAMEQLEARGQSAGRLTAGGSADYLSSLGLFSSDHLDESDIEPGISNAGAHSQSIGRGERQTRHMHSISSVGSVGSASNPTNRSRAESMSRRYTPGDLRFITSATGGPSGEAMLTMMDRLKGSSGGAGGGCCGERSPTNASPFGALMGTRSGLPSANLLHNASCPLVSSLGQTPGSPNSATSLHAAAWPFNKDAAGIAAVLPPAQGGLAPHTTPGAGGVQQMGHAAGAATPWGLLNSGGMLSFATSSSADANSRAAVPALGSQEHLSSTGEELVAIYSSPSAIFHVLSGSAGSSVRADSAAESVSTPLSTIPLSLQRSSGLRNEKGEMGSPGDLAMLAGSVSQFSISSGSSRRNSSSTGSAASRLSDLGANEASMSNSTERLSSDVIQDLSDTTRKAVVALLSMPLEGADVAGVSGWLGEGNTPMEMLNADEVKETVATTSHIIVRQREQQLRRQQEIRHMLHRQQFHDTMTRQGLASNGTELDGGDVLELGPSIASDSRLAHYSTRIQSTLGDTGSQPDSSSLAAAARTYDSQKSEPPVLFPLPSDEE</sequence>
<dbReference type="InterPro" id="IPR050538">
    <property type="entry name" value="MAP_kinase_kinase_kinase"/>
</dbReference>
<keyword evidence="2" id="KW-0723">Serine/threonine-protein kinase</keyword>
<feature type="region of interest" description="Disordered" evidence="8">
    <location>
        <begin position="1628"/>
        <end position="1695"/>
    </location>
</feature>
<keyword evidence="5 10" id="KW-0418">Kinase</keyword>
<evidence type="ECO:0000256" key="4">
    <source>
        <dbReference type="ARBA" id="ARBA00022741"/>
    </source>
</evidence>
<comment type="similarity">
    <text evidence="1">Belongs to the protein kinase superfamily. STE Ser/Thr protein kinase family. MAP kinase kinase kinase subfamily.</text>
</comment>
<feature type="region of interest" description="Disordered" evidence="8">
    <location>
        <begin position="1936"/>
        <end position="1971"/>
    </location>
</feature>
<feature type="compositionally biased region" description="Low complexity" evidence="8">
    <location>
        <begin position="940"/>
        <end position="953"/>
    </location>
</feature>
<organism evidence="10 11">
    <name type="scientific">Coemansia thaxteri</name>
    <dbReference type="NCBI Taxonomy" id="2663907"/>
    <lineage>
        <taxon>Eukaryota</taxon>
        <taxon>Fungi</taxon>
        <taxon>Fungi incertae sedis</taxon>
        <taxon>Zoopagomycota</taxon>
        <taxon>Kickxellomycotina</taxon>
        <taxon>Kickxellomycetes</taxon>
        <taxon>Kickxellales</taxon>
        <taxon>Kickxellaceae</taxon>
        <taxon>Coemansia</taxon>
    </lineage>
</organism>
<feature type="compositionally biased region" description="Low complexity" evidence="8">
    <location>
        <begin position="1656"/>
        <end position="1667"/>
    </location>
</feature>
<dbReference type="GO" id="GO:0038066">
    <property type="term" value="P:p38MAPK cascade"/>
    <property type="evidence" value="ECO:0007669"/>
    <property type="project" value="TreeGrafter"/>
</dbReference>
<keyword evidence="3 10" id="KW-0808">Transferase</keyword>
<dbReference type="InterPro" id="IPR008271">
    <property type="entry name" value="Ser/Thr_kinase_AS"/>
</dbReference>
<keyword evidence="11" id="KW-1185">Reference proteome</keyword>
<keyword evidence="4 7" id="KW-0547">Nucleotide-binding</keyword>
<dbReference type="PROSITE" id="PS50011">
    <property type="entry name" value="PROTEIN_KINASE_DOM"/>
    <property type="match status" value="1"/>
</dbReference>
<dbReference type="SMART" id="SM00220">
    <property type="entry name" value="S_TKc"/>
    <property type="match status" value="1"/>
</dbReference>
<dbReference type="InterPro" id="IPR000719">
    <property type="entry name" value="Prot_kinase_dom"/>
</dbReference>
<dbReference type="GO" id="GO:0004709">
    <property type="term" value="F:MAP kinase kinase kinase activity"/>
    <property type="evidence" value="ECO:0007669"/>
    <property type="project" value="UniProtKB-EC"/>
</dbReference>
<feature type="region of interest" description="Disordered" evidence="8">
    <location>
        <begin position="168"/>
        <end position="205"/>
    </location>
</feature>
<feature type="region of interest" description="Disordered" evidence="8">
    <location>
        <begin position="865"/>
        <end position="887"/>
    </location>
</feature>
<reference evidence="10" key="1">
    <citation type="submission" date="2022-07" db="EMBL/GenBank/DDBJ databases">
        <title>Phylogenomic reconstructions and comparative analyses of Kickxellomycotina fungi.</title>
        <authorList>
            <person name="Reynolds N.K."/>
            <person name="Stajich J.E."/>
            <person name="Barry K."/>
            <person name="Grigoriev I.V."/>
            <person name="Crous P."/>
            <person name="Smith M.E."/>
        </authorList>
    </citation>
    <scope>NUCLEOTIDE SEQUENCE</scope>
    <source>
        <strain evidence="10">IMI 214461</strain>
    </source>
</reference>
<feature type="compositionally biased region" description="Basic and acidic residues" evidence="8">
    <location>
        <begin position="877"/>
        <end position="887"/>
    </location>
</feature>
<evidence type="ECO:0000256" key="3">
    <source>
        <dbReference type="ARBA" id="ARBA00022679"/>
    </source>
</evidence>
<proteinExistence type="inferred from homology"/>
<dbReference type="Gene3D" id="1.10.510.10">
    <property type="entry name" value="Transferase(Phosphotransferase) domain 1"/>
    <property type="match status" value="1"/>
</dbReference>
<dbReference type="Proteomes" id="UP001150907">
    <property type="component" value="Unassembled WGS sequence"/>
</dbReference>